<evidence type="ECO:0000256" key="3">
    <source>
        <dbReference type="ARBA" id="ARBA00022454"/>
    </source>
</evidence>
<name>A0A8T9BUP7_9HELO</name>
<feature type="compositionally biased region" description="Polar residues" evidence="8">
    <location>
        <begin position="1"/>
        <end position="12"/>
    </location>
</feature>
<feature type="region of interest" description="Disordered" evidence="8">
    <location>
        <begin position="767"/>
        <end position="847"/>
    </location>
</feature>
<feature type="region of interest" description="Disordered" evidence="8">
    <location>
        <begin position="291"/>
        <end position="330"/>
    </location>
</feature>
<protein>
    <submittedName>
        <fullName evidence="12">Histone-lysine N-methyltransferase ash1</fullName>
    </submittedName>
</protein>
<feature type="compositionally biased region" description="Low complexity" evidence="8">
    <location>
        <begin position="767"/>
        <end position="779"/>
    </location>
</feature>
<sequence>MFSTLLSQTFNRQGPPLDAATRAEETRPSSPESVLSTIAVDDASSNVPSASSTPPTSIGDSASVSSASLNPDPAQSTTATPAEPSRYSRRSLAPVPTYNIKKLAGTAVHAPRKYLLGADGLALPPKPPKVPKRRRRRTISSGATLLDDSDDSDDSDDEPLRKDANKLVNDGIDALDLQWSVNKKLPKSRSLRSLPSSVKKLPKKQGVAPKGSRSRKSEPFGVISKTLNAFGKRSRKVFEEVASKPKNGDFNSLYNADGSKKTREQRRLQDTLEFKKIDKVPVKEEVWSNGKLVQPESSRKRRKTEQAAEEAKSEEVKLPEKKKPAGKKEKTWLQKGLYAGQESKTNLDWFHDYSGEKAKDSLPQYKPTGLMPLPMWHGQRLLHTGRDFKLPFDVCSPLPPGQAKPENWKKTSTNRFVGEAASLWKKEDIFDSFSSKCVCTKETGCGENCQNRIMLYECNDTICAAGPEHCKNRAFADLTARRKRGGKYDVGVETVKTADRGFGVRSNRCFEANQIIVEYTGEIITEDECDRRMNEVYKDNECYYLMSFDQNMILDGTVGSIARFVNHACKPNCRMVKWLVNGKPRMALFAGDNPVMTGEELTYDYNFDPFSAKNVQECRCGSSNCRGVLGPKPKDVKPPRIMSIFKAHVKKAKRKLKDLLAAEEDSSAEKPSPKKRKYKKATGLKRSASSASIQIAKGAAKAIKKSVSTSFLNPRNSIGSKRGGGRAVAIKKTRVNSVKRVGKVGTKASSRHSSYTLVGSPKSLKSVKSVKTVKSVKGVKGVKGLKGSKSPKSPKGSKSPPPKMSSVGKRSAKKTILGSDYDDRSGTPSRGETIRVIDADSDDDYNE</sequence>
<evidence type="ECO:0000313" key="12">
    <source>
        <dbReference type="EMBL" id="TVY62754.1"/>
    </source>
</evidence>
<evidence type="ECO:0000256" key="1">
    <source>
        <dbReference type="ARBA" id="ARBA00004123"/>
    </source>
</evidence>
<evidence type="ECO:0000259" key="9">
    <source>
        <dbReference type="PROSITE" id="PS50280"/>
    </source>
</evidence>
<dbReference type="Pfam" id="PF17907">
    <property type="entry name" value="AWS"/>
    <property type="match status" value="1"/>
</dbReference>
<dbReference type="SUPFAM" id="SSF82199">
    <property type="entry name" value="SET domain"/>
    <property type="match status" value="1"/>
</dbReference>
<dbReference type="FunFam" id="2.170.270.10:FF:000037">
    <property type="entry name" value="Histone-lysine N-methyltransferase"/>
    <property type="match status" value="1"/>
</dbReference>
<organism evidence="12 13">
    <name type="scientific">Lachnellula suecica</name>
    <dbReference type="NCBI Taxonomy" id="602035"/>
    <lineage>
        <taxon>Eukaryota</taxon>
        <taxon>Fungi</taxon>
        <taxon>Dikarya</taxon>
        <taxon>Ascomycota</taxon>
        <taxon>Pezizomycotina</taxon>
        <taxon>Leotiomycetes</taxon>
        <taxon>Helotiales</taxon>
        <taxon>Lachnaceae</taxon>
        <taxon>Lachnellula</taxon>
    </lineage>
</organism>
<evidence type="ECO:0000256" key="8">
    <source>
        <dbReference type="SAM" id="MobiDB-lite"/>
    </source>
</evidence>
<feature type="compositionally biased region" description="Basic residues" evidence="8">
    <location>
        <begin position="129"/>
        <end position="138"/>
    </location>
</feature>
<evidence type="ECO:0000256" key="2">
    <source>
        <dbReference type="ARBA" id="ARBA00004286"/>
    </source>
</evidence>
<evidence type="ECO:0000256" key="6">
    <source>
        <dbReference type="ARBA" id="ARBA00022691"/>
    </source>
</evidence>
<dbReference type="PANTHER" id="PTHR22884">
    <property type="entry name" value="SET DOMAIN PROTEINS"/>
    <property type="match status" value="1"/>
</dbReference>
<dbReference type="SMART" id="SM00508">
    <property type="entry name" value="PostSET"/>
    <property type="match status" value="1"/>
</dbReference>
<evidence type="ECO:0000313" key="13">
    <source>
        <dbReference type="Proteomes" id="UP000469558"/>
    </source>
</evidence>
<feature type="compositionally biased region" description="Basic residues" evidence="8">
    <location>
        <begin position="673"/>
        <end position="683"/>
    </location>
</feature>
<keyword evidence="7" id="KW-0539">Nucleus</keyword>
<keyword evidence="13" id="KW-1185">Reference proteome</keyword>
<evidence type="ECO:0000256" key="4">
    <source>
        <dbReference type="ARBA" id="ARBA00022603"/>
    </source>
</evidence>
<gene>
    <name evidence="12" type="primary">ash1</name>
    <name evidence="12" type="ORF">LSUE1_G009045</name>
</gene>
<dbReference type="PROSITE" id="PS50280">
    <property type="entry name" value="SET"/>
    <property type="match status" value="1"/>
</dbReference>
<dbReference type="SMART" id="SM00317">
    <property type="entry name" value="SET"/>
    <property type="match status" value="1"/>
</dbReference>
<evidence type="ECO:0000259" key="11">
    <source>
        <dbReference type="PROSITE" id="PS51215"/>
    </source>
</evidence>
<dbReference type="InterPro" id="IPR046341">
    <property type="entry name" value="SET_dom_sf"/>
</dbReference>
<dbReference type="InterPro" id="IPR050777">
    <property type="entry name" value="SET2_Histone-Lys_MeTrsfase"/>
</dbReference>
<evidence type="ECO:0000256" key="5">
    <source>
        <dbReference type="ARBA" id="ARBA00022679"/>
    </source>
</evidence>
<reference evidence="12 13" key="1">
    <citation type="submission" date="2018-05" db="EMBL/GenBank/DDBJ databases">
        <title>Genome sequencing and assembly of the regulated plant pathogen Lachnellula willkommii and related sister species for the development of diagnostic species identification markers.</title>
        <authorList>
            <person name="Giroux E."/>
            <person name="Bilodeau G."/>
        </authorList>
    </citation>
    <scope>NUCLEOTIDE SEQUENCE [LARGE SCALE GENOMIC DNA]</scope>
    <source>
        <strain evidence="12 13">CBS 268.59</strain>
    </source>
</reference>
<dbReference type="SMART" id="SM00570">
    <property type="entry name" value="AWS"/>
    <property type="match status" value="1"/>
</dbReference>
<comment type="subcellular location">
    <subcellularLocation>
        <location evidence="2">Chromosome</location>
    </subcellularLocation>
    <subcellularLocation>
        <location evidence="1">Nucleus</location>
    </subcellularLocation>
</comment>
<dbReference type="Pfam" id="PF00856">
    <property type="entry name" value="SET"/>
    <property type="match status" value="1"/>
</dbReference>
<comment type="caution">
    <text evidence="12">The sequence shown here is derived from an EMBL/GenBank/DDBJ whole genome shotgun (WGS) entry which is preliminary data.</text>
</comment>
<keyword evidence="6" id="KW-0949">S-adenosyl-L-methionine</keyword>
<dbReference type="Proteomes" id="UP000469558">
    <property type="component" value="Unassembled WGS sequence"/>
</dbReference>
<dbReference type="GO" id="GO:0005694">
    <property type="term" value="C:chromosome"/>
    <property type="evidence" value="ECO:0007669"/>
    <property type="project" value="UniProtKB-SubCell"/>
</dbReference>
<feature type="region of interest" description="Disordered" evidence="8">
    <location>
        <begin position="118"/>
        <end position="163"/>
    </location>
</feature>
<feature type="region of interest" description="Disordered" evidence="8">
    <location>
        <begin position="188"/>
        <end position="219"/>
    </location>
</feature>
<evidence type="ECO:0000259" key="10">
    <source>
        <dbReference type="PROSITE" id="PS50868"/>
    </source>
</evidence>
<feature type="region of interest" description="Disordered" evidence="8">
    <location>
        <begin position="1"/>
        <end position="90"/>
    </location>
</feature>
<feature type="region of interest" description="Disordered" evidence="8">
    <location>
        <begin position="661"/>
        <end position="684"/>
    </location>
</feature>
<dbReference type="GO" id="GO:0005634">
    <property type="term" value="C:nucleus"/>
    <property type="evidence" value="ECO:0007669"/>
    <property type="project" value="UniProtKB-SubCell"/>
</dbReference>
<accession>A0A8T9BUP7</accession>
<dbReference type="GO" id="GO:0032259">
    <property type="term" value="P:methylation"/>
    <property type="evidence" value="ECO:0007669"/>
    <property type="project" value="UniProtKB-KW"/>
</dbReference>
<keyword evidence="4" id="KW-0489">Methyltransferase</keyword>
<feature type="domain" description="AWS" evidence="11">
    <location>
        <begin position="432"/>
        <end position="479"/>
    </location>
</feature>
<feature type="domain" description="SET" evidence="9">
    <location>
        <begin position="490"/>
        <end position="606"/>
    </location>
</feature>
<evidence type="ECO:0000256" key="7">
    <source>
        <dbReference type="ARBA" id="ARBA00023242"/>
    </source>
</evidence>
<feature type="compositionally biased region" description="Polar residues" evidence="8">
    <location>
        <begin position="43"/>
        <end position="60"/>
    </location>
</feature>
<dbReference type="InterPro" id="IPR001214">
    <property type="entry name" value="SET_dom"/>
</dbReference>
<feature type="compositionally biased region" description="Low complexity" evidence="8">
    <location>
        <begin position="785"/>
        <end position="809"/>
    </location>
</feature>
<dbReference type="PROSITE" id="PS51215">
    <property type="entry name" value="AWS"/>
    <property type="match status" value="1"/>
</dbReference>
<dbReference type="EMBL" id="QGMK01001935">
    <property type="protein sequence ID" value="TVY62754.1"/>
    <property type="molecule type" value="Genomic_DNA"/>
</dbReference>
<dbReference type="PROSITE" id="PS50868">
    <property type="entry name" value="POST_SET"/>
    <property type="match status" value="1"/>
</dbReference>
<dbReference type="GO" id="GO:0042054">
    <property type="term" value="F:histone methyltransferase activity"/>
    <property type="evidence" value="ECO:0007669"/>
    <property type="project" value="InterPro"/>
</dbReference>
<feature type="compositionally biased region" description="Basic and acidic residues" evidence="8">
    <location>
        <begin position="304"/>
        <end position="330"/>
    </location>
</feature>
<feature type="compositionally biased region" description="Acidic residues" evidence="8">
    <location>
        <begin position="147"/>
        <end position="157"/>
    </location>
</feature>
<feature type="domain" description="Post-SET" evidence="10">
    <location>
        <begin position="614"/>
        <end position="630"/>
    </location>
</feature>
<dbReference type="OrthoDB" id="422362at2759"/>
<dbReference type="InterPro" id="IPR006560">
    <property type="entry name" value="AWS_dom"/>
</dbReference>
<keyword evidence="3" id="KW-0158">Chromosome</keyword>
<dbReference type="InterPro" id="IPR003616">
    <property type="entry name" value="Post-SET_dom"/>
</dbReference>
<dbReference type="Gene3D" id="2.170.270.10">
    <property type="entry name" value="SET domain"/>
    <property type="match status" value="1"/>
</dbReference>
<dbReference type="AlphaFoldDB" id="A0A8T9BUP7"/>
<proteinExistence type="predicted"/>
<keyword evidence="5" id="KW-0808">Transferase</keyword>